<keyword evidence="3" id="KW-1185">Reference proteome</keyword>
<name>A0A4U5MNU9_STECR</name>
<dbReference type="EMBL" id="AZBU02000007">
    <property type="protein sequence ID" value="TKR70733.1"/>
    <property type="molecule type" value="Genomic_DNA"/>
</dbReference>
<sequence>MEEEMSNLQSPSSTLSELKPEKTNLKTSSGALYILRSSPHIKARSPFSIFFIHCLNNTFQKTFVSATK</sequence>
<reference evidence="2 3" key="1">
    <citation type="journal article" date="2015" name="Genome Biol.">
        <title>Comparative genomics of Steinernema reveals deeply conserved gene regulatory networks.</title>
        <authorList>
            <person name="Dillman A.R."/>
            <person name="Macchietto M."/>
            <person name="Porter C.F."/>
            <person name="Rogers A."/>
            <person name="Williams B."/>
            <person name="Antoshechkin I."/>
            <person name="Lee M.M."/>
            <person name="Goodwin Z."/>
            <person name="Lu X."/>
            <person name="Lewis E.E."/>
            <person name="Goodrich-Blair H."/>
            <person name="Stock S.P."/>
            <person name="Adams B.J."/>
            <person name="Sternberg P.W."/>
            <person name="Mortazavi A."/>
        </authorList>
    </citation>
    <scope>NUCLEOTIDE SEQUENCE [LARGE SCALE GENOMIC DNA]</scope>
    <source>
        <strain evidence="2 3">ALL</strain>
    </source>
</reference>
<organism evidence="2 3">
    <name type="scientific">Steinernema carpocapsae</name>
    <name type="common">Entomopathogenic nematode</name>
    <dbReference type="NCBI Taxonomy" id="34508"/>
    <lineage>
        <taxon>Eukaryota</taxon>
        <taxon>Metazoa</taxon>
        <taxon>Ecdysozoa</taxon>
        <taxon>Nematoda</taxon>
        <taxon>Chromadorea</taxon>
        <taxon>Rhabditida</taxon>
        <taxon>Tylenchina</taxon>
        <taxon>Panagrolaimomorpha</taxon>
        <taxon>Strongyloidoidea</taxon>
        <taxon>Steinernematidae</taxon>
        <taxon>Steinernema</taxon>
    </lineage>
</organism>
<feature type="compositionally biased region" description="Polar residues" evidence="1">
    <location>
        <begin position="1"/>
        <end position="16"/>
    </location>
</feature>
<evidence type="ECO:0000256" key="1">
    <source>
        <dbReference type="SAM" id="MobiDB-lite"/>
    </source>
</evidence>
<proteinExistence type="predicted"/>
<feature type="region of interest" description="Disordered" evidence="1">
    <location>
        <begin position="1"/>
        <end position="22"/>
    </location>
</feature>
<accession>A0A4U5MNU9</accession>
<dbReference type="AlphaFoldDB" id="A0A4U5MNU9"/>
<gene>
    <name evidence="2" type="ORF">L596_022719</name>
</gene>
<reference evidence="2 3" key="2">
    <citation type="journal article" date="2019" name="G3 (Bethesda)">
        <title>Hybrid Assembly of the Genome of the Entomopathogenic Nematode Steinernema carpocapsae Identifies the X-Chromosome.</title>
        <authorList>
            <person name="Serra L."/>
            <person name="Macchietto M."/>
            <person name="Macias-Munoz A."/>
            <person name="McGill C.J."/>
            <person name="Rodriguez I.M."/>
            <person name="Rodriguez B."/>
            <person name="Murad R."/>
            <person name="Mortazavi A."/>
        </authorList>
    </citation>
    <scope>NUCLEOTIDE SEQUENCE [LARGE SCALE GENOMIC DNA]</scope>
    <source>
        <strain evidence="2 3">ALL</strain>
    </source>
</reference>
<evidence type="ECO:0000313" key="2">
    <source>
        <dbReference type="EMBL" id="TKR70733.1"/>
    </source>
</evidence>
<dbReference type="Proteomes" id="UP000298663">
    <property type="component" value="Unassembled WGS sequence"/>
</dbReference>
<comment type="caution">
    <text evidence="2">The sequence shown here is derived from an EMBL/GenBank/DDBJ whole genome shotgun (WGS) entry which is preliminary data.</text>
</comment>
<evidence type="ECO:0000313" key="3">
    <source>
        <dbReference type="Proteomes" id="UP000298663"/>
    </source>
</evidence>
<protein>
    <submittedName>
        <fullName evidence="2">Uncharacterized protein</fullName>
    </submittedName>
</protein>